<dbReference type="EMBL" id="REGN01006044">
    <property type="protein sequence ID" value="RNA11093.1"/>
    <property type="molecule type" value="Genomic_DNA"/>
</dbReference>
<reference evidence="1 2" key="1">
    <citation type="journal article" date="2018" name="Sci. Rep.">
        <title>Genomic signatures of local adaptation to the degree of environmental predictability in rotifers.</title>
        <authorList>
            <person name="Franch-Gras L."/>
            <person name="Hahn C."/>
            <person name="Garcia-Roger E.M."/>
            <person name="Carmona M.J."/>
            <person name="Serra M."/>
            <person name="Gomez A."/>
        </authorList>
    </citation>
    <scope>NUCLEOTIDE SEQUENCE [LARGE SCALE GENOMIC DNA]</scope>
    <source>
        <strain evidence="1">HYR1</strain>
    </source>
</reference>
<evidence type="ECO:0000313" key="2">
    <source>
        <dbReference type="Proteomes" id="UP000276133"/>
    </source>
</evidence>
<organism evidence="1 2">
    <name type="scientific">Brachionus plicatilis</name>
    <name type="common">Marine rotifer</name>
    <name type="synonym">Brachionus muelleri</name>
    <dbReference type="NCBI Taxonomy" id="10195"/>
    <lineage>
        <taxon>Eukaryota</taxon>
        <taxon>Metazoa</taxon>
        <taxon>Spiralia</taxon>
        <taxon>Gnathifera</taxon>
        <taxon>Rotifera</taxon>
        <taxon>Eurotatoria</taxon>
        <taxon>Monogononta</taxon>
        <taxon>Pseudotrocha</taxon>
        <taxon>Ploima</taxon>
        <taxon>Brachionidae</taxon>
        <taxon>Brachionus</taxon>
    </lineage>
</organism>
<accession>A0A3M7QIM1</accession>
<sequence length="141" mass="16813">MQILFERYVEGRLRHSVILVVKLVDEYKAGFESRCVEYPSSLLSQWLRLKKALDVTSKIILGTKVIINSQLLKKEFFDFEIFFSSLKNVKRLTEHHVRSNFELKRLRAAFFSLFKFIFQVYHKKVVKIITTRANRKLLQDN</sequence>
<gene>
    <name evidence="1" type="ORF">BpHYR1_054380</name>
</gene>
<keyword evidence="2" id="KW-1185">Reference proteome</keyword>
<dbReference type="AlphaFoldDB" id="A0A3M7QIM1"/>
<protein>
    <submittedName>
        <fullName evidence="1">Uncharacterized protein</fullName>
    </submittedName>
</protein>
<name>A0A3M7QIM1_BRAPC</name>
<proteinExistence type="predicted"/>
<evidence type="ECO:0000313" key="1">
    <source>
        <dbReference type="EMBL" id="RNA11093.1"/>
    </source>
</evidence>
<dbReference type="Proteomes" id="UP000276133">
    <property type="component" value="Unassembled WGS sequence"/>
</dbReference>
<comment type="caution">
    <text evidence="1">The sequence shown here is derived from an EMBL/GenBank/DDBJ whole genome shotgun (WGS) entry which is preliminary data.</text>
</comment>